<gene>
    <name evidence="2" type="ORF">EJE24_01145</name>
</gene>
<dbReference type="Proteomes" id="UP000276389">
    <property type="component" value="Unassembled WGS sequence"/>
</dbReference>
<dbReference type="EMBL" id="RWHU01000001">
    <property type="protein sequence ID" value="RSK70409.1"/>
    <property type="molecule type" value="Genomic_DNA"/>
</dbReference>
<evidence type="ECO:0000313" key="3">
    <source>
        <dbReference type="Proteomes" id="UP000276389"/>
    </source>
</evidence>
<comment type="caution">
    <text evidence="2">The sequence shown here is derived from an EMBL/GenBank/DDBJ whole genome shotgun (WGS) entry which is preliminary data.</text>
</comment>
<proteinExistence type="predicted"/>
<accession>A0A428LYC7</accession>
<reference evidence="2 3" key="1">
    <citation type="submission" date="2018-12" db="EMBL/GenBank/DDBJ databases">
        <title>The Genome Submission of two Enterobacter spp. strains.</title>
        <authorList>
            <person name="Wu W."/>
            <person name="Wei L."/>
            <person name="Feng Y."/>
            <person name="Zong Z."/>
        </authorList>
    </citation>
    <scope>NUCLEOTIDE SEQUENCE [LARGE SCALE GENOMIC DNA]</scope>
    <source>
        <strain evidence="2 3">WCHEHu045002</strain>
    </source>
</reference>
<dbReference type="RefSeq" id="WP_125913401.1">
    <property type="nucleotide sequence ID" value="NZ_RWHU01000001.1"/>
</dbReference>
<feature type="transmembrane region" description="Helical" evidence="1">
    <location>
        <begin position="115"/>
        <end position="133"/>
    </location>
</feature>
<evidence type="ECO:0000256" key="1">
    <source>
        <dbReference type="SAM" id="Phobius"/>
    </source>
</evidence>
<organism evidence="2 3">
    <name type="scientific">Enterobacter huaxiensis</name>
    <dbReference type="NCBI Taxonomy" id="2494702"/>
    <lineage>
        <taxon>Bacteria</taxon>
        <taxon>Pseudomonadati</taxon>
        <taxon>Pseudomonadota</taxon>
        <taxon>Gammaproteobacteria</taxon>
        <taxon>Enterobacterales</taxon>
        <taxon>Enterobacteriaceae</taxon>
        <taxon>Enterobacter</taxon>
    </lineage>
</organism>
<dbReference type="AlphaFoldDB" id="A0A428LYC7"/>
<evidence type="ECO:0000313" key="2">
    <source>
        <dbReference type="EMBL" id="RSK70409.1"/>
    </source>
</evidence>
<feature type="transmembrane region" description="Helical" evidence="1">
    <location>
        <begin position="12"/>
        <end position="32"/>
    </location>
</feature>
<feature type="transmembrane region" description="Helical" evidence="1">
    <location>
        <begin position="239"/>
        <end position="260"/>
    </location>
</feature>
<name>A0A428LYC7_9ENTR</name>
<feature type="transmembrane region" description="Helical" evidence="1">
    <location>
        <begin position="201"/>
        <end position="227"/>
    </location>
</feature>
<keyword evidence="1" id="KW-0812">Transmembrane</keyword>
<keyword evidence="1" id="KW-0472">Membrane</keyword>
<protein>
    <submittedName>
        <fullName evidence="2">Uncharacterized protein</fullName>
    </submittedName>
</protein>
<keyword evidence="1" id="KW-1133">Transmembrane helix</keyword>
<feature type="transmembrane region" description="Helical" evidence="1">
    <location>
        <begin position="53"/>
        <end position="78"/>
    </location>
</feature>
<sequence>MNQNPFSLYDFLGYLIPGGLFLYVLYFCGITLDWDVIIQLKKAAIAQESTLSLLGYSSIVILAYIIGHAIAICSAFLVEKYMNDTLQYPSIYLFWELNNEFKDEVKKGWGRKLKYFIIKTILCPIWLLDIITFNKLYSRELTKELATPLWDKLTNSYIKIFSVDLNQLKTSYALQGDLFRLAYHYSYEYSSNHQQKIQNYVALYGFCRNVCLVFLIFFWVALCTLIINLMSANSSHFNLIATLVMLLMTYIFYCGFVKFYRRFSLEVFMAFSVLKIN</sequence>